<dbReference type="EnsemblPlants" id="OPUNC01G08470.1">
    <property type="protein sequence ID" value="OPUNC01G08470.1"/>
    <property type="gene ID" value="OPUNC01G08470"/>
</dbReference>
<feature type="domain" description="K Homology" evidence="4">
    <location>
        <begin position="453"/>
        <end position="528"/>
    </location>
</feature>
<feature type="domain" description="K Homology" evidence="4">
    <location>
        <begin position="1085"/>
        <end position="1158"/>
    </location>
</feature>
<feature type="region of interest" description="Disordered" evidence="3">
    <location>
        <begin position="1"/>
        <end position="40"/>
    </location>
</feature>
<feature type="domain" description="K Homology" evidence="4">
    <location>
        <begin position="370"/>
        <end position="443"/>
    </location>
</feature>
<feature type="domain" description="K Homology" evidence="4">
    <location>
        <begin position="230"/>
        <end position="304"/>
    </location>
</feature>
<dbReference type="HOGENOM" id="CLU_253143_0_0_1"/>
<feature type="region of interest" description="Disordered" evidence="3">
    <location>
        <begin position="103"/>
        <end position="198"/>
    </location>
</feature>
<proteinExistence type="predicted"/>
<dbReference type="Gene3D" id="3.30.310.210">
    <property type="match status" value="2"/>
</dbReference>
<feature type="compositionally biased region" description="Basic and acidic residues" evidence="3">
    <location>
        <begin position="835"/>
        <end position="896"/>
    </location>
</feature>
<evidence type="ECO:0000256" key="3">
    <source>
        <dbReference type="SAM" id="MobiDB-lite"/>
    </source>
</evidence>
<name>A0A0E0JG41_ORYPU</name>
<sequence length="1420" mass="153641">MASRSTPSKRPFQKNSSEQNGRGKWQKTKHNSSQQPPLIVQPGVPIFRILCPTSKSGNVIGKGGGIIAKIRQDTGVRIRVDEVVPGCDERVIVITAIDKDKEVSNEQTKENDGGVACSVDGDHGKEKDHTKEEKDESSKEMDDLEKGLGKEENDELEKDHDKEERDESGKDHDKKADDSSVGKDTNSEPEPQLEPEKGMPLAVKAILLVFDRIFVNEMENETGDASGERNHVSLRLLVLDSQVGWLLGKNGSVIKQMSTDSCCEIRVSKEKLPLCALPRDELCQITGELDSVRKGLNTVAQLLFAHPPKESDVPGAHPSGSSSRSFFNRLDVLPPGMQPNLHIPFQGPNAASLPNFPEALMHGHGPVPPEPLTFRLLCSSDKVGGIIGKGGNNIKTIQNDTGCEIKVLDTVPKSEDRIVFISGPAHPGDGISPAQNAILHVQRKIVPTSNTEGPAICRLIVSPNQVGCLLGKGGSIIAEMRKLSGAHIIVLSKDKIPKGVPENDEVVQISGTSEAIQEALMQITARLRNHLFRDRMASTVPNVQPPFGLMDPQFGPFAGNHDSMSPRIFPNVPQFHKDFIGRPLDEMSAPWTMKGLQDVGDPMLMPDIPGMVHRGMGGFPGPGQPSMISTITADVMVPKLVLPALCGEDGGCLNRIREFSGAKITVADPMANAIDTAILISGTPDQMHAARSLIQAFVLISQLRCTVTILRYREDMASRSTPSKRPFQKNSSEQNGRGKWQKTKHNSSQQPPLIVQPGVPIFRILCPTSKSGNVIGKGGGIIAKIRQDTGVRIRVDEVVPGCDERVIVITAIDKDKEVSNEQTKENDGGVACSVDGDHGKEKDHTKEEKDESSKEMDDLEKGLGKEENDELEKDHDKEERDESGKDHDKKADDSSVGKDTNSEPEPQLEPEKGMPLAVKAILLVFDRIFVNEMENETGDASGERNHVSLRLLVLDSQVGWLLGKNGSVIKQMSTDSCCEIRVSKEKLPLCALPRDELCQITGELDSVRKGLNTVAQLLFAHPPKESDVPGAHPSGSSSRSFFNRLDVLPPGMQPNLHIPFQGPNAASLPNFPEALMHGHGPVPPEPLTFRLLCSSDKVGGIIGKGGNNIKTIQNDTGCEIKVLDTVPKSEDRIVFISGPAHPGDGISPAQNAILHVQRKIVPTSNTEGPAICRLIVSPNQVGCLLGKGGSIIAEMRKLSGAHIIVLSKDKIPKGVPENDEVVQISGTSEAIQEALMQITARLRNHLFRDRMASTVPNVQPPFGLMDPQFGPFAGNHDSMSPRIFPNVPQFHKDFIGRPLDEMSAPWTMKGLQDVGDPMLMPDIPGMVHRGMGGFPGPGQPSMISTITADVMVPKLVLPALCGEDGGCLNRIREFSGAKITVADPMANAIDTAILISGTPDQMHAARSLIQAFVLSEPLAP</sequence>
<feature type="domain" description="K Homology" evidence="4">
    <location>
        <begin position="629"/>
        <end position="699"/>
    </location>
</feature>
<feature type="region of interest" description="Disordered" evidence="3">
    <location>
        <begin position="818"/>
        <end position="913"/>
    </location>
</feature>
<organism evidence="5">
    <name type="scientific">Oryza punctata</name>
    <name type="common">Red rice</name>
    <dbReference type="NCBI Taxonomy" id="4537"/>
    <lineage>
        <taxon>Eukaryota</taxon>
        <taxon>Viridiplantae</taxon>
        <taxon>Streptophyta</taxon>
        <taxon>Embryophyta</taxon>
        <taxon>Tracheophyta</taxon>
        <taxon>Spermatophyta</taxon>
        <taxon>Magnoliopsida</taxon>
        <taxon>Liliopsida</taxon>
        <taxon>Poales</taxon>
        <taxon>Poaceae</taxon>
        <taxon>BOP clade</taxon>
        <taxon>Oryzoideae</taxon>
        <taxon>Oryzeae</taxon>
        <taxon>Oryzinae</taxon>
        <taxon>Oryza</taxon>
    </lineage>
</organism>
<dbReference type="Pfam" id="PF00013">
    <property type="entry name" value="KH_1"/>
    <property type="match status" value="10"/>
</dbReference>
<dbReference type="OMA" id="PMANAID"/>
<evidence type="ECO:0000313" key="6">
    <source>
        <dbReference type="Proteomes" id="UP000026962"/>
    </source>
</evidence>
<dbReference type="Gene3D" id="3.30.1370.10">
    <property type="entry name" value="K Homology domain, type 1"/>
    <property type="match status" value="8"/>
</dbReference>
<evidence type="ECO:0000256" key="1">
    <source>
        <dbReference type="ARBA" id="ARBA00022737"/>
    </source>
</evidence>
<evidence type="ECO:0000259" key="4">
    <source>
        <dbReference type="SMART" id="SM00322"/>
    </source>
</evidence>
<dbReference type="eggNOG" id="KOG2190">
    <property type="taxonomic scope" value="Eukaryota"/>
</dbReference>
<dbReference type="STRING" id="4537.A0A0E0JG41"/>
<dbReference type="SUPFAM" id="SSF54791">
    <property type="entry name" value="Eukaryotic type KH-domain (KH-domain type I)"/>
    <property type="match status" value="10"/>
</dbReference>
<feature type="region of interest" description="Disordered" evidence="3">
    <location>
        <begin position="718"/>
        <end position="754"/>
    </location>
</feature>
<reference evidence="5" key="2">
    <citation type="submission" date="2018-05" db="EMBL/GenBank/DDBJ databases">
        <title>OpunRS2 (Oryza punctata Reference Sequence Version 2).</title>
        <authorList>
            <person name="Zhang J."/>
            <person name="Kudrna D."/>
            <person name="Lee S."/>
            <person name="Talag J."/>
            <person name="Welchert J."/>
            <person name="Wing R.A."/>
        </authorList>
    </citation>
    <scope>NUCLEOTIDE SEQUENCE [LARGE SCALE GENOMIC DNA]</scope>
</reference>
<feature type="compositionally biased region" description="Basic and acidic residues" evidence="3">
    <location>
        <begin position="103"/>
        <end position="112"/>
    </location>
</feature>
<feature type="compositionally biased region" description="Polar residues" evidence="3">
    <location>
        <begin position="1"/>
        <end position="20"/>
    </location>
</feature>
<reference evidence="5" key="1">
    <citation type="submission" date="2015-04" db="UniProtKB">
        <authorList>
            <consortium name="EnsemblPlants"/>
        </authorList>
    </citation>
    <scope>IDENTIFICATION</scope>
</reference>
<dbReference type="PANTHER" id="PTHR10288">
    <property type="entry name" value="KH DOMAIN CONTAINING RNA BINDING PROTEIN"/>
    <property type="match status" value="1"/>
</dbReference>
<feature type="domain" description="K Homology" evidence="4">
    <location>
        <begin position="1168"/>
        <end position="1243"/>
    </location>
</feature>
<dbReference type="InterPro" id="IPR036612">
    <property type="entry name" value="KH_dom_type_1_sf"/>
</dbReference>
<keyword evidence="1" id="KW-0677">Repeat</keyword>
<keyword evidence="6" id="KW-1185">Reference proteome</keyword>
<dbReference type="CDD" id="cd22460">
    <property type="entry name" value="KH-I_PEPPER_rpt2_like"/>
    <property type="match status" value="2"/>
</dbReference>
<keyword evidence="2" id="KW-0694">RNA-binding</keyword>
<feature type="domain" description="K Homology" evidence="4">
    <location>
        <begin position="945"/>
        <end position="1019"/>
    </location>
</feature>
<feature type="domain" description="K Homology" evidence="4">
    <location>
        <begin position="758"/>
        <end position="828"/>
    </location>
</feature>
<dbReference type="PROSITE" id="PS50084">
    <property type="entry name" value="KH_TYPE_1"/>
    <property type="match status" value="10"/>
</dbReference>
<evidence type="ECO:0000256" key="2">
    <source>
        <dbReference type="PROSITE-ProRule" id="PRU00117"/>
    </source>
</evidence>
<dbReference type="Gramene" id="OPUNC01G08470.1">
    <property type="protein sequence ID" value="OPUNC01G08470.1"/>
    <property type="gene ID" value="OPUNC01G08470"/>
</dbReference>
<feature type="compositionally biased region" description="Polar residues" evidence="3">
    <location>
        <begin position="718"/>
        <end position="735"/>
    </location>
</feature>
<feature type="compositionally biased region" description="Basic and acidic residues" evidence="3">
    <location>
        <begin position="120"/>
        <end position="181"/>
    </location>
</feature>
<feature type="domain" description="K Homology" evidence="4">
    <location>
        <begin position="43"/>
        <end position="113"/>
    </location>
</feature>
<dbReference type="SMART" id="SM00322">
    <property type="entry name" value="KH"/>
    <property type="match status" value="10"/>
</dbReference>
<feature type="compositionally biased region" description="Basic and acidic residues" evidence="3">
    <location>
        <begin position="818"/>
        <end position="827"/>
    </location>
</feature>
<dbReference type="InterPro" id="IPR004087">
    <property type="entry name" value="KH_dom"/>
</dbReference>
<dbReference type="CDD" id="cd22459">
    <property type="entry name" value="KH-I_PEPPER_rpt1_like"/>
    <property type="match status" value="2"/>
</dbReference>
<evidence type="ECO:0000313" key="5">
    <source>
        <dbReference type="EnsemblPlants" id="OPUNC01G08470.1"/>
    </source>
</evidence>
<dbReference type="Proteomes" id="UP000026962">
    <property type="component" value="Chromosome 1"/>
</dbReference>
<dbReference type="GO" id="GO:0003723">
    <property type="term" value="F:RNA binding"/>
    <property type="evidence" value="ECO:0007669"/>
    <property type="project" value="UniProtKB-UniRule"/>
</dbReference>
<dbReference type="InterPro" id="IPR004088">
    <property type="entry name" value="KH_dom_type_1"/>
</dbReference>
<accession>A0A0E0JG41</accession>
<protein>
    <recommendedName>
        <fullName evidence="4">K Homology domain-containing protein</fullName>
    </recommendedName>
</protein>
<feature type="domain" description="K Homology" evidence="4">
    <location>
        <begin position="1344"/>
        <end position="1414"/>
    </location>
</feature>